<organism evidence="1 2">
    <name type="scientific">Cognatishimia activa</name>
    <dbReference type="NCBI Taxonomy" id="1715691"/>
    <lineage>
        <taxon>Bacteria</taxon>
        <taxon>Pseudomonadati</taxon>
        <taxon>Pseudomonadota</taxon>
        <taxon>Alphaproteobacteria</taxon>
        <taxon>Rhodobacterales</taxon>
        <taxon>Paracoccaceae</taxon>
        <taxon>Cognatishimia</taxon>
    </lineage>
</organism>
<gene>
    <name evidence="1" type="ORF">HZ995_01595</name>
</gene>
<dbReference type="Pfam" id="PF12599">
    <property type="entry name" value="DUF3768"/>
    <property type="match status" value="1"/>
</dbReference>
<reference evidence="1" key="1">
    <citation type="submission" date="2020-07" db="EMBL/GenBank/DDBJ databases">
        <title>Genome sequences of bacteria associated with the marine, planktonic diatom Thalassiosira profunda strain ECT2AJA-044.</title>
        <authorList>
            <person name="Gargas C.B."/>
            <person name="Roberts W.R."/>
            <person name="Alverson A.J."/>
        </authorList>
    </citation>
    <scope>NUCLEOTIDE SEQUENCE</scope>
    <source>
        <strain evidence="1">ECT2AJA-044</strain>
    </source>
</reference>
<evidence type="ECO:0000313" key="2">
    <source>
        <dbReference type="Proteomes" id="UP000665026"/>
    </source>
</evidence>
<proteinExistence type="predicted"/>
<protein>
    <submittedName>
        <fullName evidence="1">DUF3768 domain-containing protein</fullName>
    </submittedName>
</protein>
<dbReference type="InterPro" id="IPR022243">
    <property type="entry name" value="DUF3768"/>
</dbReference>
<dbReference type="AlphaFoldDB" id="A0A975EQE7"/>
<name>A0A975EQE7_9RHOB</name>
<dbReference type="KEGG" id="cact:HZ995_01595"/>
<dbReference type="RefSeq" id="WP_245168707.1">
    <property type="nucleotide sequence ID" value="NZ_CP060010.1"/>
</dbReference>
<evidence type="ECO:0000313" key="1">
    <source>
        <dbReference type="EMBL" id="QTN36244.1"/>
    </source>
</evidence>
<sequence>MSQTQTICSLNDRFRQGDMNIQGKILITRGLNHLLAEQDREASELLKKVQDYTDFDEDNDPHGEHDFGAFLFLGEKCFWKIDYYSPDLQWESEDPSDAKNTMRVLTIMLAREY</sequence>
<dbReference type="EMBL" id="CP060010">
    <property type="protein sequence ID" value="QTN36244.1"/>
    <property type="molecule type" value="Genomic_DNA"/>
</dbReference>
<dbReference type="Proteomes" id="UP000665026">
    <property type="component" value="Chromosome"/>
</dbReference>
<accession>A0A975EQE7</accession>